<protein>
    <submittedName>
        <fullName evidence="2">Uncharacterized protein</fullName>
    </submittedName>
</protein>
<gene>
    <name evidence="2" type="ORF">JS756_28490</name>
</gene>
<comment type="caution">
    <text evidence="2">The sequence shown here is derived from an EMBL/GenBank/DDBJ whole genome shotgun (WGS) entry which is preliminary data.</text>
</comment>
<dbReference type="RefSeq" id="WP_205386126.1">
    <property type="nucleotide sequence ID" value="NZ_JAFFZS010000031.1"/>
</dbReference>
<dbReference type="Proteomes" id="UP000788262">
    <property type="component" value="Unassembled WGS sequence"/>
</dbReference>
<evidence type="ECO:0000313" key="2">
    <source>
        <dbReference type="EMBL" id="MBN0047981.1"/>
    </source>
</evidence>
<organism evidence="2 3">
    <name type="scientific">Streptomyces actuosus</name>
    <dbReference type="NCBI Taxonomy" id="1885"/>
    <lineage>
        <taxon>Bacteria</taxon>
        <taxon>Bacillati</taxon>
        <taxon>Actinomycetota</taxon>
        <taxon>Actinomycetes</taxon>
        <taxon>Kitasatosporales</taxon>
        <taxon>Streptomycetaceae</taxon>
        <taxon>Streptomyces</taxon>
    </lineage>
</organism>
<reference evidence="2 3" key="1">
    <citation type="submission" date="2021-02" db="EMBL/GenBank/DDBJ databases">
        <title>Whole genome sequencing of Streptomyces actuosus VRA1.</title>
        <authorList>
            <person name="Sen G."/>
            <person name="Sen A."/>
        </authorList>
    </citation>
    <scope>NUCLEOTIDE SEQUENCE [LARGE SCALE GENOMIC DNA]</scope>
    <source>
        <strain evidence="2 3">VRA1</strain>
    </source>
</reference>
<proteinExistence type="predicted"/>
<name>A0ABS2VXV5_STRAS</name>
<evidence type="ECO:0000313" key="3">
    <source>
        <dbReference type="Proteomes" id="UP000788262"/>
    </source>
</evidence>
<dbReference type="EMBL" id="JAFFZS010000031">
    <property type="protein sequence ID" value="MBN0047981.1"/>
    <property type="molecule type" value="Genomic_DNA"/>
</dbReference>
<feature type="compositionally biased region" description="Low complexity" evidence="1">
    <location>
        <begin position="62"/>
        <end position="83"/>
    </location>
</feature>
<feature type="region of interest" description="Disordered" evidence="1">
    <location>
        <begin position="48"/>
        <end position="110"/>
    </location>
</feature>
<accession>A0ABS2VXV5</accession>
<keyword evidence="3" id="KW-1185">Reference proteome</keyword>
<evidence type="ECO:0000256" key="1">
    <source>
        <dbReference type="SAM" id="MobiDB-lite"/>
    </source>
</evidence>
<sequence length="110" mass="11502">MDSEEPVCPVCGQPVGTVVRRHKTLGAWVPVWVREPCRNRDCEAYVDPATEEHPREAAVVQPTPRAPAGTAAATRTATGAPTGRKPDAVDTGPPDPAGRPPGTGTETEAP</sequence>